<evidence type="ECO:0000256" key="7">
    <source>
        <dbReference type="ARBA" id="ARBA00047899"/>
    </source>
</evidence>
<proteinExistence type="predicted"/>
<dbReference type="AlphaFoldDB" id="A0AAV5QIR7"/>
<protein>
    <recommendedName>
        <fullName evidence="1">non-specific serine/threonine protein kinase</fullName>
        <ecNumber evidence="1">2.7.11.1</ecNumber>
    </recommendedName>
</protein>
<evidence type="ECO:0000256" key="3">
    <source>
        <dbReference type="ARBA" id="ARBA00022679"/>
    </source>
</evidence>
<accession>A0AAV5QIR7</accession>
<comment type="catalytic activity">
    <reaction evidence="8">
        <text>L-seryl-[protein] + ATP = O-phospho-L-seryl-[protein] + ADP + H(+)</text>
        <dbReference type="Rhea" id="RHEA:17989"/>
        <dbReference type="Rhea" id="RHEA-COMP:9863"/>
        <dbReference type="Rhea" id="RHEA-COMP:11604"/>
        <dbReference type="ChEBI" id="CHEBI:15378"/>
        <dbReference type="ChEBI" id="CHEBI:29999"/>
        <dbReference type="ChEBI" id="CHEBI:30616"/>
        <dbReference type="ChEBI" id="CHEBI:83421"/>
        <dbReference type="ChEBI" id="CHEBI:456216"/>
        <dbReference type="EC" id="2.7.11.1"/>
    </reaction>
</comment>
<dbReference type="Proteomes" id="UP001360560">
    <property type="component" value="Unassembled WGS sequence"/>
</dbReference>
<dbReference type="SMART" id="SM00220">
    <property type="entry name" value="S_TKc"/>
    <property type="match status" value="1"/>
</dbReference>
<feature type="compositionally biased region" description="Polar residues" evidence="10">
    <location>
        <begin position="11"/>
        <end position="34"/>
    </location>
</feature>
<evidence type="ECO:0000256" key="10">
    <source>
        <dbReference type="SAM" id="MobiDB-lite"/>
    </source>
</evidence>
<dbReference type="InterPro" id="IPR008271">
    <property type="entry name" value="Ser/Thr_kinase_AS"/>
</dbReference>
<dbReference type="GO" id="GO:0000245">
    <property type="term" value="P:spliceosomal complex assembly"/>
    <property type="evidence" value="ECO:0007669"/>
    <property type="project" value="TreeGrafter"/>
</dbReference>
<dbReference type="InterPro" id="IPR011009">
    <property type="entry name" value="Kinase-like_dom_sf"/>
</dbReference>
<feature type="region of interest" description="Disordered" evidence="10">
    <location>
        <begin position="1"/>
        <end position="62"/>
    </location>
</feature>
<evidence type="ECO:0000313" key="12">
    <source>
        <dbReference type="EMBL" id="GMM34692.1"/>
    </source>
</evidence>
<dbReference type="GO" id="GO:0004674">
    <property type="term" value="F:protein serine/threonine kinase activity"/>
    <property type="evidence" value="ECO:0007669"/>
    <property type="project" value="UniProtKB-KW"/>
</dbReference>
<evidence type="ECO:0000256" key="1">
    <source>
        <dbReference type="ARBA" id="ARBA00012513"/>
    </source>
</evidence>
<dbReference type="PROSITE" id="PS00107">
    <property type="entry name" value="PROTEIN_KINASE_ATP"/>
    <property type="match status" value="1"/>
</dbReference>
<keyword evidence="4 9" id="KW-0547">Nucleotide-binding</keyword>
<dbReference type="Pfam" id="PF00069">
    <property type="entry name" value="Pkinase"/>
    <property type="match status" value="2"/>
</dbReference>
<organism evidence="12 13">
    <name type="scientific">Saccharomycopsis crataegensis</name>
    <dbReference type="NCBI Taxonomy" id="43959"/>
    <lineage>
        <taxon>Eukaryota</taxon>
        <taxon>Fungi</taxon>
        <taxon>Dikarya</taxon>
        <taxon>Ascomycota</taxon>
        <taxon>Saccharomycotina</taxon>
        <taxon>Saccharomycetes</taxon>
        <taxon>Saccharomycopsidaceae</taxon>
        <taxon>Saccharomycopsis</taxon>
    </lineage>
</organism>
<keyword evidence="6 9" id="KW-0067">ATP-binding</keyword>
<dbReference type="FunFam" id="1.10.510.10:FF:000275">
    <property type="entry name" value="SRSF protein kinase 2 isoform X3"/>
    <property type="match status" value="1"/>
</dbReference>
<dbReference type="GeneID" id="90072671"/>
<dbReference type="Gene3D" id="1.10.510.10">
    <property type="entry name" value="Transferase(Phosphotransferase) domain 1"/>
    <property type="match status" value="1"/>
</dbReference>
<comment type="caution">
    <text evidence="12">The sequence shown here is derived from an EMBL/GenBank/DDBJ whole genome shotgun (WGS) entry which is preliminary data.</text>
</comment>
<sequence length="721" mass="80754">MMVPEKLGGQPKTSKASDGNENITNEINGHNSKFANGHHEDLLNFKPPRIGSSVSPPDSFRTAASSISSSIHTVPALTSPTLSSHYDILSPKIKPSNLSLAFKKEKTQELKVETKKVDNNNNTIQNGSETPNGTSDSSSPDGNDQIIKNLEKECSELQSEYYRLKDEIMSLEGYDVEEISNTDHDEDCSGDEEELEKCKDLKHEEDLKDYCNGGYHTAYIGEYYHDGRYVLVRKLGWGHFSTVWLAKDLKSNKHVAIKIVRSAKNYTETAIDEIHLLRKCTEGDPNNLGYHKVIHLLDSFYHVGPHGTHVVMVFEVLGESMLDLTRRYKAGVPIIYVKQIAKQLLLALDYLHRQCGIIHTDLKPENILFEIKNVEEIAVFTGLLEEKIFLDKKITKLKGKKDEMEKDLAFTNQKSLSDMLSISIPRKNRDPTGDLAEDGINSVFLTRSARSHSIITGSKPLSVSVSKSNILTNDKQGISGSFASMSISTADNGPGPRSVISASTLPISPKPVTIDDSNRDLYTLNIKIADLGNACWYNGHFTEDIQTREYRSPEVLLGARWGCAVDVWSAACIIFELLTCDYLFEPHESRSYCKDDDHIAQIIELLGTFPSALMKQGVHTLEFFNSRGELRRISELKPWDLKSILKEKYQFGDEAEEISDFLLPMLQLNPELRADAGGMVNHPWLKDTVAMENIIVADRVLKGSGNDIAGWSREVRADRFD</sequence>
<reference evidence="12 13" key="1">
    <citation type="journal article" date="2023" name="Elife">
        <title>Identification of key yeast species and microbe-microbe interactions impacting larval growth of Drosophila in the wild.</title>
        <authorList>
            <person name="Mure A."/>
            <person name="Sugiura Y."/>
            <person name="Maeda R."/>
            <person name="Honda K."/>
            <person name="Sakurai N."/>
            <person name="Takahashi Y."/>
            <person name="Watada M."/>
            <person name="Katoh T."/>
            <person name="Gotoh A."/>
            <person name="Gotoh Y."/>
            <person name="Taniguchi I."/>
            <person name="Nakamura K."/>
            <person name="Hayashi T."/>
            <person name="Katayama T."/>
            <person name="Uemura T."/>
            <person name="Hattori Y."/>
        </authorList>
    </citation>
    <scope>NUCLEOTIDE SEQUENCE [LARGE SCALE GENOMIC DNA]</scope>
    <source>
        <strain evidence="12 13">SC-9</strain>
    </source>
</reference>
<dbReference type="GO" id="GO:0005524">
    <property type="term" value="F:ATP binding"/>
    <property type="evidence" value="ECO:0007669"/>
    <property type="project" value="UniProtKB-UniRule"/>
</dbReference>
<gene>
    <name evidence="12" type="ORF">DASC09_020170</name>
</gene>
<dbReference type="PANTHER" id="PTHR47634">
    <property type="entry name" value="PROTEIN KINASE DOMAIN-CONTAINING PROTEIN-RELATED"/>
    <property type="match status" value="1"/>
</dbReference>
<evidence type="ECO:0000313" key="13">
    <source>
        <dbReference type="Proteomes" id="UP001360560"/>
    </source>
</evidence>
<feature type="binding site" evidence="9">
    <location>
        <position position="258"/>
    </location>
    <ligand>
        <name>ATP</name>
        <dbReference type="ChEBI" id="CHEBI:30616"/>
    </ligand>
</feature>
<feature type="domain" description="Protein kinase" evidence="11">
    <location>
        <begin position="229"/>
        <end position="685"/>
    </location>
</feature>
<evidence type="ECO:0000256" key="4">
    <source>
        <dbReference type="ARBA" id="ARBA00022741"/>
    </source>
</evidence>
<dbReference type="PANTHER" id="PTHR47634:SF9">
    <property type="entry name" value="PROTEIN KINASE DOMAIN-CONTAINING PROTEIN-RELATED"/>
    <property type="match status" value="1"/>
</dbReference>
<dbReference type="Gene3D" id="3.30.200.20">
    <property type="entry name" value="Phosphorylase Kinase, domain 1"/>
    <property type="match status" value="1"/>
</dbReference>
<dbReference type="EC" id="2.7.11.1" evidence="1"/>
<dbReference type="EMBL" id="BTFZ01000003">
    <property type="protein sequence ID" value="GMM34692.1"/>
    <property type="molecule type" value="Genomic_DNA"/>
</dbReference>
<keyword evidence="5 12" id="KW-0418">Kinase</keyword>
<feature type="compositionally biased region" description="Polar residues" evidence="10">
    <location>
        <begin position="119"/>
        <end position="142"/>
    </location>
</feature>
<feature type="region of interest" description="Disordered" evidence="10">
    <location>
        <begin position="112"/>
        <end position="145"/>
    </location>
</feature>
<dbReference type="PROSITE" id="PS00108">
    <property type="entry name" value="PROTEIN_KINASE_ST"/>
    <property type="match status" value="1"/>
</dbReference>
<keyword evidence="2 12" id="KW-0723">Serine/threonine-protein kinase</keyword>
<dbReference type="GO" id="GO:0050684">
    <property type="term" value="P:regulation of mRNA processing"/>
    <property type="evidence" value="ECO:0007669"/>
    <property type="project" value="TreeGrafter"/>
</dbReference>
<evidence type="ECO:0000256" key="2">
    <source>
        <dbReference type="ARBA" id="ARBA00022527"/>
    </source>
</evidence>
<dbReference type="FunFam" id="3.30.200.20:FF:000770">
    <property type="entry name" value="SRSF protein kinase 2"/>
    <property type="match status" value="1"/>
</dbReference>
<dbReference type="RefSeq" id="XP_064851692.1">
    <property type="nucleotide sequence ID" value="XM_064995620.1"/>
</dbReference>
<dbReference type="GO" id="GO:0005634">
    <property type="term" value="C:nucleus"/>
    <property type="evidence" value="ECO:0007669"/>
    <property type="project" value="TreeGrafter"/>
</dbReference>
<dbReference type="InterPro" id="IPR051334">
    <property type="entry name" value="SRPK"/>
</dbReference>
<evidence type="ECO:0000256" key="5">
    <source>
        <dbReference type="ARBA" id="ARBA00022777"/>
    </source>
</evidence>
<evidence type="ECO:0000256" key="9">
    <source>
        <dbReference type="PROSITE-ProRule" id="PRU10141"/>
    </source>
</evidence>
<keyword evidence="13" id="KW-1185">Reference proteome</keyword>
<evidence type="ECO:0000256" key="8">
    <source>
        <dbReference type="ARBA" id="ARBA00048679"/>
    </source>
</evidence>
<name>A0AAV5QIR7_9ASCO</name>
<keyword evidence="3" id="KW-0808">Transferase</keyword>
<dbReference type="InterPro" id="IPR000719">
    <property type="entry name" value="Prot_kinase_dom"/>
</dbReference>
<dbReference type="GO" id="GO:0005737">
    <property type="term" value="C:cytoplasm"/>
    <property type="evidence" value="ECO:0007669"/>
    <property type="project" value="TreeGrafter"/>
</dbReference>
<evidence type="ECO:0000256" key="6">
    <source>
        <dbReference type="ARBA" id="ARBA00022840"/>
    </source>
</evidence>
<dbReference type="PROSITE" id="PS50011">
    <property type="entry name" value="PROTEIN_KINASE_DOM"/>
    <property type="match status" value="1"/>
</dbReference>
<comment type="catalytic activity">
    <reaction evidence="7">
        <text>L-threonyl-[protein] + ATP = O-phospho-L-threonyl-[protein] + ADP + H(+)</text>
        <dbReference type="Rhea" id="RHEA:46608"/>
        <dbReference type="Rhea" id="RHEA-COMP:11060"/>
        <dbReference type="Rhea" id="RHEA-COMP:11605"/>
        <dbReference type="ChEBI" id="CHEBI:15378"/>
        <dbReference type="ChEBI" id="CHEBI:30013"/>
        <dbReference type="ChEBI" id="CHEBI:30616"/>
        <dbReference type="ChEBI" id="CHEBI:61977"/>
        <dbReference type="ChEBI" id="CHEBI:456216"/>
        <dbReference type="EC" id="2.7.11.1"/>
    </reaction>
</comment>
<dbReference type="SUPFAM" id="SSF56112">
    <property type="entry name" value="Protein kinase-like (PK-like)"/>
    <property type="match status" value="1"/>
</dbReference>
<evidence type="ECO:0000259" key="11">
    <source>
        <dbReference type="PROSITE" id="PS50011"/>
    </source>
</evidence>
<dbReference type="InterPro" id="IPR017441">
    <property type="entry name" value="Protein_kinase_ATP_BS"/>
</dbReference>